<dbReference type="InterPro" id="IPR017853">
    <property type="entry name" value="GH"/>
</dbReference>
<dbReference type="Pfam" id="PF00150">
    <property type="entry name" value="Cellulase"/>
    <property type="match status" value="1"/>
</dbReference>
<protein>
    <submittedName>
        <fullName evidence="6">Glycoside hydrolase family 5 protein</fullName>
        <ecNumber evidence="6">3.2.1.-</ecNumber>
    </submittedName>
</protein>
<evidence type="ECO:0000259" key="5">
    <source>
        <dbReference type="Pfam" id="PF00150"/>
    </source>
</evidence>
<dbReference type="PANTHER" id="PTHR31297">
    <property type="entry name" value="GLUCAN ENDO-1,6-BETA-GLUCOSIDASE B"/>
    <property type="match status" value="1"/>
</dbReference>
<dbReference type="PANTHER" id="PTHR31297:SF13">
    <property type="entry name" value="PUTATIVE-RELATED"/>
    <property type="match status" value="1"/>
</dbReference>
<accession>A0ABW1DQE5</accession>
<organism evidence="6 7">
    <name type="scientific">Deinococcus petrolearius</name>
    <dbReference type="NCBI Taxonomy" id="1751295"/>
    <lineage>
        <taxon>Bacteria</taxon>
        <taxon>Thermotogati</taxon>
        <taxon>Deinococcota</taxon>
        <taxon>Deinococci</taxon>
        <taxon>Deinococcales</taxon>
        <taxon>Deinococcaceae</taxon>
        <taxon>Deinococcus</taxon>
    </lineage>
</organism>
<dbReference type="Proteomes" id="UP001595979">
    <property type="component" value="Unassembled WGS sequence"/>
</dbReference>
<proteinExistence type="inferred from homology"/>
<keyword evidence="7" id="KW-1185">Reference proteome</keyword>
<dbReference type="InterPro" id="IPR050386">
    <property type="entry name" value="Glycosyl_hydrolase_5"/>
</dbReference>
<dbReference type="InterPro" id="IPR001547">
    <property type="entry name" value="Glyco_hydro_5"/>
</dbReference>
<keyword evidence="1 3" id="KW-0378">Hydrolase</keyword>
<feature type="region of interest" description="Disordered" evidence="4">
    <location>
        <begin position="484"/>
        <end position="504"/>
    </location>
</feature>
<dbReference type="GO" id="GO:0016798">
    <property type="term" value="F:hydrolase activity, acting on glycosyl bonds"/>
    <property type="evidence" value="ECO:0007669"/>
    <property type="project" value="UniProtKB-KW"/>
</dbReference>
<comment type="similarity">
    <text evidence="3">Belongs to the glycosyl hydrolase 5 (cellulase A) family.</text>
</comment>
<sequence>MLQVKNGKIVDEYGQPVQWRGTCTGGWLHLENFINGYPGAEHAVKRAMREALGPQRAELVFGSMRDHFVTDADFAFLKSLGSTVVRLPMNYRTFEDDARPFELIEEGFAQLERAVEMCARHGLYAILDLHAVQGWQNTDWHSDNASRNTLFWQHPHFQDRFVHLWTELARRFRGNPAVAAYNIMNEPVTNAPDGRFGSNAYTPDWEVMNRVYRRTVTAIREVDPDHIIVLEGDLFSTRFDGLDAPFAENLVYSSHNYSAAGFGPGLYPGPFQGFEGSFAGQVTLQHWDKDLQRQIFAAQEGTRFAQKHNVPLWIGEFGSVYNGPGDDLASRLRAIDDQIAVFEEFGAHWTTWTYKDVGVMGLVTLDPQSPYRRLAAPVLDLKAQLDTDFWMGWLPTTPAKAKLSELAGLIEDAIGDPEIEPGANRRFLGQATFDQYVGHLLIKPYVGLFQGLDDDEIRTVMASFDFGACVVNTGLAEVLSRHMKPEQPADAQARATPSKETQLT</sequence>
<evidence type="ECO:0000313" key="7">
    <source>
        <dbReference type="Proteomes" id="UP001595979"/>
    </source>
</evidence>
<evidence type="ECO:0000256" key="1">
    <source>
        <dbReference type="ARBA" id="ARBA00022801"/>
    </source>
</evidence>
<name>A0ABW1DQE5_9DEIO</name>
<dbReference type="EC" id="3.2.1.-" evidence="6"/>
<comment type="caution">
    <text evidence="6">The sequence shown here is derived from an EMBL/GenBank/DDBJ whole genome shotgun (WGS) entry which is preliminary data.</text>
</comment>
<dbReference type="SUPFAM" id="SSF51445">
    <property type="entry name" value="(Trans)glycosidases"/>
    <property type="match status" value="1"/>
</dbReference>
<reference evidence="7" key="1">
    <citation type="journal article" date="2019" name="Int. J. Syst. Evol. Microbiol.">
        <title>The Global Catalogue of Microorganisms (GCM) 10K type strain sequencing project: providing services to taxonomists for standard genome sequencing and annotation.</title>
        <authorList>
            <consortium name="The Broad Institute Genomics Platform"/>
            <consortium name="The Broad Institute Genome Sequencing Center for Infectious Disease"/>
            <person name="Wu L."/>
            <person name="Ma J."/>
        </authorList>
    </citation>
    <scope>NUCLEOTIDE SEQUENCE [LARGE SCALE GENOMIC DNA]</scope>
    <source>
        <strain evidence="7">CGMCC 1.15053</strain>
    </source>
</reference>
<evidence type="ECO:0000256" key="3">
    <source>
        <dbReference type="RuleBase" id="RU361153"/>
    </source>
</evidence>
<dbReference type="EMBL" id="JBHSOH010000032">
    <property type="protein sequence ID" value="MFC5849831.1"/>
    <property type="molecule type" value="Genomic_DNA"/>
</dbReference>
<keyword evidence="2 3" id="KW-0326">Glycosidase</keyword>
<evidence type="ECO:0000256" key="2">
    <source>
        <dbReference type="ARBA" id="ARBA00023295"/>
    </source>
</evidence>
<feature type="domain" description="Glycoside hydrolase family 5" evidence="5">
    <location>
        <begin position="67"/>
        <end position="356"/>
    </location>
</feature>
<dbReference type="RefSeq" id="WP_380051307.1">
    <property type="nucleotide sequence ID" value="NZ_JBHSOH010000032.1"/>
</dbReference>
<evidence type="ECO:0000313" key="6">
    <source>
        <dbReference type="EMBL" id="MFC5849831.1"/>
    </source>
</evidence>
<gene>
    <name evidence="6" type="ORF">ACFPQ6_16125</name>
</gene>
<dbReference type="Gene3D" id="3.20.20.80">
    <property type="entry name" value="Glycosidases"/>
    <property type="match status" value="1"/>
</dbReference>
<evidence type="ECO:0000256" key="4">
    <source>
        <dbReference type="SAM" id="MobiDB-lite"/>
    </source>
</evidence>